<accession>A0A919ACI8</accession>
<dbReference type="RefSeq" id="WP_190204175.1">
    <property type="nucleotide sequence ID" value="NZ_BNBI01000004.1"/>
</dbReference>
<comment type="caution">
    <text evidence="1">The sequence shown here is derived from an EMBL/GenBank/DDBJ whole genome shotgun (WGS) entry which is preliminary data.</text>
</comment>
<reference evidence="1" key="2">
    <citation type="submission" date="2020-09" db="EMBL/GenBank/DDBJ databases">
        <authorList>
            <person name="Sun Q."/>
            <person name="Ohkuma M."/>
        </authorList>
    </citation>
    <scope>NUCLEOTIDE SEQUENCE</scope>
    <source>
        <strain evidence="1">JCM 4477</strain>
    </source>
</reference>
<keyword evidence="2" id="KW-1185">Reference proteome</keyword>
<name>A0A919ACI8_9ACTN</name>
<sequence>MSESRFDDLPAKASPEVIAERNRLANEVCQQLAQAGLPAYRADLSDGGADVIPGAAVHIEPFIEGGVFVDWETGEDLRDEALALFAQGIDFANPPGVVRHHTQVLNCMRTALMGILASAGFDVEEPDRHGHGSMVHVKHRHA</sequence>
<organism evidence="1 2">
    <name type="scientific">Streptomyces fumanus</name>
    <dbReference type="NCBI Taxonomy" id="67302"/>
    <lineage>
        <taxon>Bacteria</taxon>
        <taxon>Bacillati</taxon>
        <taxon>Actinomycetota</taxon>
        <taxon>Actinomycetes</taxon>
        <taxon>Kitasatosporales</taxon>
        <taxon>Streptomycetaceae</taxon>
        <taxon>Streptomyces</taxon>
    </lineage>
</organism>
<dbReference type="EMBL" id="BNBI01000004">
    <property type="protein sequence ID" value="GHE98849.1"/>
    <property type="molecule type" value="Genomic_DNA"/>
</dbReference>
<dbReference type="Proteomes" id="UP000630718">
    <property type="component" value="Unassembled WGS sequence"/>
</dbReference>
<gene>
    <name evidence="1" type="ORF">GCM10018772_24190</name>
</gene>
<dbReference type="AlphaFoldDB" id="A0A919ACI8"/>
<reference evidence="1" key="1">
    <citation type="journal article" date="2014" name="Int. J. Syst. Evol. Microbiol.">
        <title>Complete genome sequence of Corynebacterium casei LMG S-19264T (=DSM 44701T), isolated from a smear-ripened cheese.</title>
        <authorList>
            <consortium name="US DOE Joint Genome Institute (JGI-PGF)"/>
            <person name="Walter F."/>
            <person name="Albersmeier A."/>
            <person name="Kalinowski J."/>
            <person name="Ruckert C."/>
        </authorList>
    </citation>
    <scope>NUCLEOTIDE SEQUENCE</scope>
    <source>
        <strain evidence="1">JCM 4477</strain>
    </source>
</reference>
<proteinExistence type="predicted"/>
<evidence type="ECO:0000313" key="2">
    <source>
        <dbReference type="Proteomes" id="UP000630718"/>
    </source>
</evidence>
<evidence type="ECO:0000313" key="1">
    <source>
        <dbReference type="EMBL" id="GHE98849.1"/>
    </source>
</evidence>
<protein>
    <submittedName>
        <fullName evidence="1">Uncharacterized protein</fullName>
    </submittedName>
</protein>